<keyword evidence="1" id="KW-1133">Transmembrane helix</keyword>
<dbReference type="Proteomes" id="UP001230566">
    <property type="component" value="Chromosome"/>
</dbReference>
<keyword evidence="4" id="KW-1185">Reference proteome</keyword>
<keyword evidence="1" id="KW-0812">Transmembrane</keyword>
<name>A0ABY9L9C1_9LACO</name>
<gene>
    <name evidence="3" type="ORF">LACSTY_002211</name>
</gene>
<dbReference type="RefSeq" id="WP_151466739.1">
    <property type="nucleotide sequence ID" value="NZ_CP132483.1"/>
</dbReference>
<proteinExistence type="predicted"/>
<organism evidence="3 4">
    <name type="scientific">Lacticaseibacillus styriensis</name>
    <dbReference type="NCBI Taxonomy" id="3068306"/>
    <lineage>
        <taxon>Bacteria</taxon>
        <taxon>Bacillati</taxon>
        <taxon>Bacillota</taxon>
        <taxon>Bacilli</taxon>
        <taxon>Lactobacillales</taxon>
        <taxon>Lactobacillaceae</taxon>
        <taxon>Lacticaseibacillus</taxon>
    </lineage>
</organism>
<protein>
    <submittedName>
        <fullName evidence="3">Type VII secretion EssA family protein</fullName>
    </submittedName>
</protein>
<sequence length="183" mass="20669">MKRKLLSRLAFIILCCLMSVCLQEQSVLADVNPNDGNLQLNDQVIEHTANADTARQQKQATKAAEAVPDLFSDQYNQAAKKQAKERQNMGHEIQQETFKTAPQIQQDHQKLTKQIKHQVFMKPQTVKTTGDTDEGQQQRLPIVRWLLIGLVLVIFAAGGWGAGLLVRQWTRQREKTLPTKKGA</sequence>
<evidence type="ECO:0000256" key="2">
    <source>
        <dbReference type="SAM" id="SignalP"/>
    </source>
</evidence>
<feature type="transmembrane region" description="Helical" evidence="1">
    <location>
        <begin position="145"/>
        <end position="166"/>
    </location>
</feature>
<evidence type="ECO:0000256" key="1">
    <source>
        <dbReference type="SAM" id="Phobius"/>
    </source>
</evidence>
<feature type="chain" id="PRO_5045230120" evidence="2">
    <location>
        <begin position="30"/>
        <end position="183"/>
    </location>
</feature>
<reference evidence="3 4" key="1">
    <citation type="submission" date="2023-08" db="EMBL/GenBank/DDBJ databases">
        <authorList>
            <person name="Buchebner-Jance M."/>
        </authorList>
    </citation>
    <scope>NUCLEOTIDE SEQUENCE [LARGE SCALE GENOMIC DNA]</scope>
    <source>
        <strain evidence="3 4">NCIMB 15473</strain>
    </source>
</reference>
<accession>A0ABY9L9C1</accession>
<keyword evidence="2" id="KW-0732">Signal</keyword>
<feature type="signal peptide" evidence="2">
    <location>
        <begin position="1"/>
        <end position="29"/>
    </location>
</feature>
<dbReference type="Pfam" id="PF10661">
    <property type="entry name" value="EssA"/>
    <property type="match status" value="1"/>
</dbReference>
<keyword evidence="1" id="KW-0472">Membrane</keyword>
<dbReference type="EMBL" id="CP132483">
    <property type="protein sequence ID" value="WLV80160.1"/>
    <property type="molecule type" value="Genomic_DNA"/>
</dbReference>
<dbReference type="InterPro" id="IPR034026">
    <property type="entry name" value="EssA"/>
</dbReference>
<evidence type="ECO:0000313" key="3">
    <source>
        <dbReference type="EMBL" id="WLV80160.1"/>
    </source>
</evidence>
<evidence type="ECO:0000313" key="4">
    <source>
        <dbReference type="Proteomes" id="UP001230566"/>
    </source>
</evidence>